<dbReference type="InterPro" id="IPR006204">
    <property type="entry name" value="GHMP_kinase_N_dom"/>
</dbReference>
<dbReference type="InterPro" id="IPR035102">
    <property type="entry name" value="Phosphomevalonate_kinase"/>
</dbReference>
<dbReference type="Gene3D" id="3.30.230.10">
    <property type="match status" value="1"/>
</dbReference>
<keyword evidence="4" id="KW-0547">Nucleotide-binding</keyword>
<dbReference type="GO" id="GO:0005524">
    <property type="term" value="F:ATP binding"/>
    <property type="evidence" value="ECO:0007669"/>
    <property type="project" value="UniProtKB-KW"/>
</dbReference>
<keyword evidence="3" id="KW-0808">Transferase</keyword>
<dbReference type="GO" id="GO:0019287">
    <property type="term" value="P:isopentenyl diphosphate biosynthetic process, mevalonate pathway"/>
    <property type="evidence" value="ECO:0007669"/>
    <property type="project" value="TreeGrafter"/>
</dbReference>
<dbReference type="PANTHER" id="PTHR31814:SF2">
    <property type="entry name" value="PHOSPHOMEVALONATE KINASE"/>
    <property type="match status" value="1"/>
</dbReference>
<accession>A0AAU9J6Q3</accession>
<evidence type="ECO:0000256" key="4">
    <source>
        <dbReference type="ARBA" id="ARBA00022741"/>
    </source>
</evidence>
<dbReference type="Proteomes" id="UP001162131">
    <property type="component" value="Unassembled WGS sequence"/>
</dbReference>
<evidence type="ECO:0000256" key="3">
    <source>
        <dbReference type="ARBA" id="ARBA00022679"/>
    </source>
</evidence>
<proteinExistence type="predicted"/>
<dbReference type="InterPro" id="IPR014721">
    <property type="entry name" value="Ribsml_uS5_D2-typ_fold_subgr"/>
</dbReference>
<protein>
    <recommendedName>
        <fullName evidence="2">phosphomevalonate kinase</fullName>
        <ecNumber evidence="2">2.7.4.2</ecNumber>
    </recommendedName>
</protein>
<dbReference type="GO" id="GO:0005777">
    <property type="term" value="C:peroxisome"/>
    <property type="evidence" value="ECO:0007669"/>
    <property type="project" value="TreeGrafter"/>
</dbReference>
<organism evidence="8 9">
    <name type="scientific">Blepharisma stoltei</name>
    <dbReference type="NCBI Taxonomy" id="1481888"/>
    <lineage>
        <taxon>Eukaryota</taxon>
        <taxon>Sar</taxon>
        <taxon>Alveolata</taxon>
        <taxon>Ciliophora</taxon>
        <taxon>Postciliodesmatophora</taxon>
        <taxon>Heterotrichea</taxon>
        <taxon>Heterotrichida</taxon>
        <taxon>Blepharismidae</taxon>
        <taxon>Blepharisma</taxon>
    </lineage>
</organism>
<dbReference type="EMBL" id="CAJZBQ010000035">
    <property type="protein sequence ID" value="CAG9323889.1"/>
    <property type="molecule type" value="Genomic_DNA"/>
</dbReference>
<gene>
    <name evidence="8" type="ORF">BSTOLATCC_MIC34925</name>
</gene>
<dbReference type="GO" id="GO:0010142">
    <property type="term" value="P:farnesyl diphosphate biosynthetic process, mevalonate pathway"/>
    <property type="evidence" value="ECO:0007669"/>
    <property type="project" value="TreeGrafter"/>
</dbReference>
<dbReference type="PANTHER" id="PTHR31814">
    <property type="match status" value="1"/>
</dbReference>
<evidence type="ECO:0000259" key="7">
    <source>
        <dbReference type="Pfam" id="PF00288"/>
    </source>
</evidence>
<feature type="domain" description="GHMP kinase N-terminal" evidence="7">
    <location>
        <begin position="125"/>
        <end position="181"/>
    </location>
</feature>
<name>A0AAU9J6Q3_9CILI</name>
<dbReference type="AlphaFoldDB" id="A0AAU9J6Q3"/>
<dbReference type="EC" id="2.7.4.2" evidence="2"/>
<evidence type="ECO:0000256" key="5">
    <source>
        <dbReference type="ARBA" id="ARBA00022777"/>
    </source>
</evidence>
<comment type="caution">
    <text evidence="8">The sequence shown here is derived from an EMBL/GenBank/DDBJ whole genome shotgun (WGS) entry which is preliminary data.</text>
</comment>
<evidence type="ECO:0000256" key="1">
    <source>
        <dbReference type="ARBA" id="ARBA00005017"/>
    </source>
</evidence>
<evidence type="ECO:0000313" key="9">
    <source>
        <dbReference type="Proteomes" id="UP001162131"/>
    </source>
</evidence>
<keyword evidence="5" id="KW-0418">Kinase</keyword>
<evidence type="ECO:0000313" key="8">
    <source>
        <dbReference type="EMBL" id="CAG9323889.1"/>
    </source>
</evidence>
<evidence type="ECO:0000256" key="6">
    <source>
        <dbReference type="ARBA" id="ARBA00022840"/>
    </source>
</evidence>
<dbReference type="InterPro" id="IPR020568">
    <property type="entry name" value="Ribosomal_Su5_D2-typ_SF"/>
</dbReference>
<reference evidence="8" key="1">
    <citation type="submission" date="2021-09" db="EMBL/GenBank/DDBJ databases">
        <authorList>
            <consortium name="AG Swart"/>
            <person name="Singh M."/>
            <person name="Singh A."/>
            <person name="Seah K."/>
            <person name="Emmerich C."/>
        </authorList>
    </citation>
    <scope>NUCLEOTIDE SEQUENCE</scope>
    <source>
        <strain evidence="8">ATCC30299</strain>
    </source>
</reference>
<keyword evidence="9" id="KW-1185">Reference proteome</keyword>
<dbReference type="GO" id="GO:0004631">
    <property type="term" value="F:phosphomevalonate kinase activity"/>
    <property type="evidence" value="ECO:0007669"/>
    <property type="project" value="UniProtKB-EC"/>
</dbReference>
<dbReference type="SUPFAM" id="SSF54211">
    <property type="entry name" value="Ribosomal protein S5 domain 2-like"/>
    <property type="match status" value="1"/>
</dbReference>
<keyword evidence="6" id="KW-0067">ATP-binding</keyword>
<dbReference type="Pfam" id="PF00288">
    <property type="entry name" value="GHMP_kinases_N"/>
    <property type="match status" value="1"/>
</dbReference>
<evidence type="ECO:0000256" key="2">
    <source>
        <dbReference type="ARBA" id="ARBA00012958"/>
    </source>
</evidence>
<sequence length="375" mass="42408">MEMNKEQNFESKCHGKVLLLGGYLILFKKYYGWVISSSPSIKATIIMSESASHNKITVVSNQFSYEAQFEMIPFSKVSGEWNPFIAESLNVVSFIASIMNCGYLLSSKSFLLEINADPEFYTSGKTGLGSSSALICSIISAFFNYLQISDERILHFTCQLANSRAQKKIGSGFDIAAALFGSQLYSIKESDLLKSLLNETINDITVQELQEEISNTVWSTPVRRMELPSHYHLILCQGGEGTDTRSFVRSFHSWYESDIENGKQKMEELFCIVQQSVKLFIDQNRAELRKLSRELRDFWLRTSEAIGVEIMPSNIYSLLNEVTDTCEDVVFSCVPGAGGYDAFYFIVEKPTYEEATEYLSSHFPNLLIIPAQKYP</sequence>
<comment type="pathway">
    <text evidence="1">Isoprenoid biosynthesis; isopentenyl diphosphate biosynthesis via mevalonate pathway; isopentenyl diphosphate from (R)-mevalonate: step 2/3.</text>
</comment>